<gene>
    <name evidence="12" type="ORF">DDW13_09345</name>
</gene>
<keyword evidence="3" id="KW-0378">Hydrolase</keyword>
<evidence type="ECO:0000256" key="5">
    <source>
        <dbReference type="ARBA" id="ARBA00022840"/>
    </source>
</evidence>
<evidence type="ECO:0000313" key="12">
    <source>
        <dbReference type="EMBL" id="PVU73948.1"/>
    </source>
</evidence>
<dbReference type="SMART" id="SM00487">
    <property type="entry name" value="DEXDc"/>
    <property type="match status" value="1"/>
</dbReference>
<dbReference type="AlphaFoldDB" id="A0A2T9X1H0"/>
<organism evidence="12 13">
    <name type="scientific">Acidianus hospitalis</name>
    <dbReference type="NCBI Taxonomy" id="563177"/>
    <lineage>
        <taxon>Archaea</taxon>
        <taxon>Thermoproteota</taxon>
        <taxon>Thermoprotei</taxon>
        <taxon>Sulfolobales</taxon>
        <taxon>Sulfolobaceae</taxon>
        <taxon>Acidianus</taxon>
    </lineage>
</organism>
<dbReference type="InterPro" id="IPR050615">
    <property type="entry name" value="ATP-dep_DNA_Helicase"/>
</dbReference>
<evidence type="ECO:0000256" key="1">
    <source>
        <dbReference type="ARBA" id="ARBA00006637"/>
    </source>
</evidence>
<comment type="catalytic activity">
    <reaction evidence="9">
        <text>ATP + H2O = ADP + phosphate + H(+)</text>
        <dbReference type="Rhea" id="RHEA:13065"/>
        <dbReference type="ChEBI" id="CHEBI:15377"/>
        <dbReference type="ChEBI" id="CHEBI:15378"/>
        <dbReference type="ChEBI" id="CHEBI:30616"/>
        <dbReference type="ChEBI" id="CHEBI:43474"/>
        <dbReference type="ChEBI" id="CHEBI:456216"/>
        <dbReference type="EC" id="5.6.2.4"/>
    </reaction>
</comment>
<evidence type="ECO:0000256" key="8">
    <source>
        <dbReference type="ARBA" id="ARBA00034808"/>
    </source>
</evidence>
<dbReference type="InterPro" id="IPR032438">
    <property type="entry name" value="ERCC3_RAD25_C"/>
</dbReference>
<dbReference type="Pfam" id="PF16203">
    <property type="entry name" value="ERCC3_RAD25_C"/>
    <property type="match status" value="1"/>
</dbReference>
<comment type="caution">
    <text evidence="12">The sequence shown here is derived from an EMBL/GenBank/DDBJ whole genome shotgun (WGS) entry which is preliminary data.</text>
</comment>
<dbReference type="Proteomes" id="UP000245638">
    <property type="component" value="Unassembled WGS sequence"/>
</dbReference>
<dbReference type="GO" id="GO:0016787">
    <property type="term" value="F:hydrolase activity"/>
    <property type="evidence" value="ECO:0007669"/>
    <property type="project" value="UniProtKB-KW"/>
</dbReference>
<dbReference type="GO" id="GO:0005524">
    <property type="term" value="F:ATP binding"/>
    <property type="evidence" value="ECO:0007669"/>
    <property type="project" value="UniProtKB-KW"/>
</dbReference>
<keyword evidence="4" id="KW-0347">Helicase</keyword>
<dbReference type="SUPFAM" id="SSF52540">
    <property type="entry name" value="P-loop containing nucleoside triphosphate hydrolases"/>
    <property type="match status" value="1"/>
</dbReference>
<comment type="catalytic activity">
    <reaction evidence="7">
        <text>Couples ATP hydrolysis with the unwinding of duplex DNA by translocating in the 3'-5' direction.</text>
        <dbReference type="EC" id="5.6.2.4"/>
    </reaction>
</comment>
<keyword evidence="5" id="KW-0067">ATP-binding</keyword>
<dbReference type="PROSITE" id="PS51192">
    <property type="entry name" value="HELICASE_ATP_BIND_1"/>
    <property type="match status" value="1"/>
</dbReference>
<keyword evidence="12" id="KW-0489">Methyltransferase</keyword>
<evidence type="ECO:0000256" key="9">
    <source>
        <dbReference type="ARBA" id="ARBA00048988"/>
    </source>
</evidence>
<keyword evidence="12" id="KW-0808">Transferase</keyword>
<dbReference type="InterPro" id="IPR014001">
    <property type="entry name" value="Helicase_ATP-bd"/>
</dbReference>
<dbReference type="GO" id="GO:0003677">
    <property type="term" value="F:DNA binding"/>
    <property type="evidence" value="ECO:0007669"/>
    <property type="project" value="InterPro"/>
</dbReference>
<dbReference type="Pfam" id="PF04851">
    <property type="entry name" value="ResIII"/>
    <property type="match status" value="1"/>
</dbReference>
<dbReference type="GO" id="GO:0043138">
    <property type="term" value="F:3'-5' DNA helicase activity"/>
    <property type="evidence" value="ECO:0007669"/>
    <property type="project" value="UniProtKB-EC"/>
</dbReference>
<accession>A0A2T9X1H0</accession>
<feature type="domain" description="Helicase ATP-binding" evidence="10">
    <location>
        <begin position="168"/>
        <end position="314"/>
    </location>
</feature>
<comment type="similarity">
    <text evidence="1">Belongs to the helicase family. RAD25/XPB subfamily.</text>
</comment>
<dbReference type="PROSITE" id="PS51194">
    <property type="entry name" value="HELICASE_CTER"/>
    <property type="match status" value="1"/>
</dbReference>
<feature type="domain" description="Helicase C-terminal" evidence="11">
    <location>
        <begin position="401"/>
        <end position="542"/>
    </location>
</feature>
<evidence type="ECO:0000256" key="3">
    <source>
        <dbReference type="ARBA" id="ARBA00022801"/>
    </source>
</evidence>
<keyword evidence="6" id="KW-0413">Isomerase</keyword>
<dbReference type="InterPro" id="IPR001650">
    <property type="entry name" value="Helicase_C-like"/>
</dbReference>
<evidence type="ECO:0000256" key="4">
    <source>
        <dbReference type="ARBA" id="ARBA00022806"/>
    </source>
</evidence>
<reference evidence="12 13" key="1">
    <citation type="journal article" date="2015" name="Appl. Environ. Microbiol.">
        <title>Nanoarchaeota, Their Sulfolobales Host, and Nanoarchaeota Virus Distribution across Yellowstone National Park Hot Springs.</title>
        <authorList>
            <person name="Munson-McGee J.H."/>
            <person name="Field E.K."/>
            <person name="Bateson M."/>
            <person name="Rooney C."/>
            <person name="Stepanauskas R."/>
            <person name="Young M.J."/>
        </authorList>
    </citation>
    <scope>NUCLEOTIDE SEQUENCE [LARGE SCALE GENOMIC DNA]</scope>
    <source>
        <strain evidence="12">SCGC AC-742_N10</strain>
    </source>
</reference>
<dbReference type="EC" id="5.6.2.4" evidence="8"/>
<evidence type="ECO:0000313" key="13">
    <source>
        <dbReference type="Proteomes" id="UP000245638"/>
    </source>
</evidence>
<proteinExistence type="inferred from homology"/>
<evidence type="ECO:0000259" key="11">
    <source>
        <dbReference type="PROSITE" id="PS51194"/>
    </source>
</evidence>
<dbReference type="GO" id="GO:0032259">
    <property type="term" value="P:methylation"/>
    <property type="evidence" value="ECO:0007669"/>
    <property type="project" value="UniProtKB-KW"/>
</dbReference>
<sequence>MFSKTFYLTQWLDEDTFSKLLTFARFLGRENGVSEFVIDIERARKNRVRAEEIKETLKDVGVSLTEEEYRELQKLLPTYDIEFSINEGKLIITPHVYVMDIIKKSESNIPIKYNRQEKVFETYPYYYYDLKELFIENGLTVKELNLEFKKFDFSLSVTLRDYQIEAIQKWKDNNYRGVIALPTGAGKTIIGIKAIEETKVPTLIVTFTREQMLQWKETIMKFSSIRPEVGLYYSNEKEIRQITLSTYQTAFRHVSELSDKFDLLIIDEAHHLPADKFREVALGILATKRLGLSATPFREDGRHEELFKLMGGIVYYKPVDELIKKGYLAPYDIVQVKVFLTTEERKKYLTLLNKFRVLSKNKKLKELIVLAKNGDNNAIEALKVYNEIKKVVNFAQNKMLKIEEILNKEKGKKILIFTQYVDQAEEIARRFNTLLISGKMSKNERKKILDTFKFMKSGILTLTTVGDEGLDIPDASVGIIVTGTSSRRQFIQRLGRILRPVNGKRAILYEIIVAGTQEEYQSKKRKEDSILDEVQISSEYSDDM</sequence>
<dbReference type="InterPro" id="IPR027417">
    <property type="entry name" value="P-loop_NTPase"/>
</dbReference>
<evidence type="ECO:0000256" key="7">
    <source>
        <dbReference type="ARBA" id="ARBA00034617"/>
    </source>
</evidence>
<evidence type="ECO:0000259" key="10">
    <source>
        <dbReference type="PROSITE" id="PS51192"/>
    </source>
</evidence>
<evidence type="ECO:0000256" key="6">
    <source>
        <dbReference type="ARBA" id="ARBA00023235"/>
    </source>
</evidence>
<dbReference type="InterPro" id="IPR006935">
    <property type="entry name" value="Helicase/UvrB_N"/>
</dbReference>
<dbReference type="GO" id="GO:0008168">
    <property type="term" value="F:methyltransferase activity"/>
    <property type="evidence" value="ECO:0007669"/>
    <property type="project" value="UniProtKB-KW"/>
</dbReference>
<keyword evidence="2" id="KW-0547">Nucleotide-binding</keyword>
<protein>
    <recommendedName>
        <fullName evidence="8">DNA 3'-5' helicase</fullName>
        <ecNumber evidence="8">5.6.2.4</ecNumber>
    </recommendedName>
</protein>
<dbReference type="SMART" id="SM00490">
    <property type="entry name" value="HELICc"/>
    <property type="match status" value="1"/>
</dbReference>
<dbReference type="Gene3D" id="3.40.50.300">
    <property type="entry name" value="P-loop containing nucleotide triphosphate hydrolases"/>
    <property type="match status" value="2"/>
</dbReference>
<name>A0A2T9X1H0_9CREN</name>
<dbReference type="PANTHER" id="PTHR11274:SF0">
    <property type="entry name" value="GENERAL TRANSCRIPTION AND DNA REPAIR FACTOR IIH HELICASE SUBUNIT XPB"/>
    <property type="match status" value="1"/>
</dbReference>
<dbReference type="PANTHER" id="PTHR11274">
    <property type="entry name" value="RAD25/XP-B DNA REPAIR HELICASE"/>
    <property type="match status" value="1"/>
</dbReference>
<evidence type="ECO:0000256" key="2">
    <source>
        <dbReference type="ARBA" id="ARBA00022741"/>
    </source>
</evidence>
<dbReference type="EMBL" id="QEFD01000236">
    <property type="protein sequence ID" value="PVU73948.1"/>
    <property type="molecule type" value="Genomic_DNA"/>
</dbReference>
<dbReference type="CDD" id="cd17926">
    <property type="entry name" value="DEXHc_RE"/>
    <property type="match status" value="1"/>
</dbReference>